<proteinExistence type="predicted"/>
<sequence>MKKKKLFVMSHINRLKRKETRKFVIIVVTCDVSRSEESEIPESEVGVLPTLHNLARITEVENVDPNNVSETDNENEHKDYEPKPKKRYIQRFSEKWKDNFEWVEENTGSKRCKVCSVNIQGSSFHLKRHSESITHKSKMKAFKVTPRFNEFVKDQNKKIQLAMLAKQAELKMVTYLCVHNLPFRLIDTLPTACADMFSDSEIAKQLKIKRKKATQIAVNTLGPSNINNIIKKLRKSYFSIIIDESTDISTKKSLVVMVRFWDEELQTIKDRFLGLLEVEDASAEGLFQLIKSKILDKYKLPYSNIIGLGADDASVMMENIAGADDDQICEKHYNLDTSIDLRKRLDWRRLERGYI</sequence>
<dbReference type="SUPFAM" id="SSF53098">
    <property type="entry name" value="Ribonuclease H-like"/>
    <property type="match status" value="1"/>
</dbReference>
<evidence type="ECO:0000313" key="2">
    <source>
        <dbReference type="EMBL" id="CAG9815947.1"/>
    </source>
</evidence>
<dbReference type="AlphaFoldDB" id="A0A9N9SB86"/>
<reference evidence="2" key="1">
    <citation type="submission" date="2022-01" db="EMBL/GenBank/DDBJ databases">
        <authorList>
            <person name="King R."/>
        </authorList>
    </citation>
    <scope>NUCLEOTIDE SEQUENCE</scope>
</reference>
<evidence type="ECO:0000313" key="3">
    <source>
        <dbReference type="Proteomes" id="UP001153737"/>
    </source>
</evidence>
<dbReference type="Pfam" id="PF14291">
    <property type="entry name" value="DUF4371"/>
    <property type="match status" value="1"/>
</dbReference>
<dbReference type="OrthoDB" id="6780714at2759"/>
<dbReference type="PANTHER" id="PTHR37162:SF1">
    <property type="entry name" value="BED-TYPE DOMAIN-CONTAINING PROTEIN"/>
    <property type="match status" value="1"/>
</dbReference>
<gene>
    <name evidence="2" type="ORF">PHAECO_LOCUS3810</name>
</gene>
<dbReference type="InterPro" id="IPR012337">
    <property type="entry name" value="RNaseH-like_sf"/>
</dbReference>
<name>A0A9N9SB86_PHACE</name>
<dbReference type="PANTHER" id="PTHR37162">
    <property type="entry name" value="HAT FAMILY DIMERISATION DOMAINCONTAINING PROTEIN-RELATED"/>
    <property type="match status" value="1"/>
</dbReference>
<feature type="domain" description="DUF4371" evidence="1">
    <location>
        <begin position="226"/>
        <end position="320"/>
    </location>
</feature>
<dbReference type="EMBL" id="OU896719">
    <property type="protein sequence ID" value="CAG9815947.1"/>
    <property type="molecule type" value="Genomic_DNA"/>
</dbReference>
<accession>A0A9N9SB86</accession>
<dbReference type="InterPro" id="IPR025398">
    <property type="entry name" value="DUF4371"/>
</dbReference>
<protein>
    <recommendedName>
        <fullName evidence="1">DUF4371 domain-containing protein</fullName>
    </recommendedName>
</protein>
<evidence type="ECO:0000259" key="1">
    <source>
        <dbReference type="Pfam" id="PF14291"/>
    </source>
</evidence>
<keyword evidence="3" id="KW-1185">Reference proteome</keyword>
<reference evidence="2" key="2">
    <citation type="submission" date="2022-10" db="EMBL/GenBank/DDBJ databases">
        <authorList>
            <consortium name="ENA_rothamsted_submissions"/>
            <consortium name="culmorum"/>
            <person name="King R."/>
        </authorList>
    </citation>
    <scope>NUCLEOTIDE SEQUENCE</scope>
</reference>
<organism evidence="2 3">
    <name type="scientific">Phaedon cochleariae</name>
    <name type="common">Mustard beetle</name>
    <dbReference type="NCBI Taxonomy" id="80249"/>
    <lineage>
        <taxon>Eukaryota</taxon>
        <taxon>Metazoa</taxon>
        <taxon>Ecdysozoa</taxon>
        <taxon>Arthropoda</taxon>
        <taxon>Hexapoda</taxon>
        <taxon>Insecta</taxon>
        <taxon>Pterygota</taxon>
        <taxon>Neoptera</taxon>
        <taxon>Endopterygota</taxon>
        <taxon>Coleoptera</taxon>
        <taxon>Polyphaga</taxon>
        <taxon>Cucujiformia</taxon>
        <taxon>Chrysomeloidea</taxon>
        <taxon>Chrysomelidae</taxon>
        <taxon>Chrysomelinae</taxon>
        <taxon>Chrysomelini</taxon>
        <taxon>Phaedon</taxon>
    </lineage>
</organism>
<dbReference type="Proteomes" id="UP001153737">
    <property type="component" value="Chromosome 13"/>
</dbReference>